<evidence type="ECO:0000313" key="3">
    <source>
        <dbReference type="EMBL" id="CDZ98474.1"/>
    </source>
</evidence>
<proteinExistence type="inferred from homology"/>
<dbReference type="Gene3D" id="3.10.20.550">
    <property type="entry name" value="ASAP complex, SAP18 subunit"/>
    <property type="match status" value="1"/>
</dbReference>
<dbReference type="PANTHER" id="PTHR13082:SF0">
    <property type="entry name" value="HISTONE DEACETYLASE COMPLEX SUBUNIT SAP18"/>
    <property type="match status" value="1"/>
</dbReference>
<dbReference type="Pfam" id="PF06487">
    <property type="entry name" value="SAP18"/>
    <property type="match status" value="1"/>
</dbReference>
<feature type="compositionally biased region" description="Gly residues" evidence="2">
    <location>
        <begin position="231"/>
        <end position="252"/>
    </location>
</feature>
<feature type="compositionally biased region" description="Pro residues" evidence="2">
    <location>
        <begin position="149"/>
        <end position="164"/>
    </location>
</feature>
<dbReference type="InterPro" id="IPR042534">
    <property type="entry name" value="SAP18_sf"/>
</dbReference>
<protein>
    <submittedName>
        <fullName evidence="3">SAP18</fullName>
    </submittedName>
</protein>
<dbReference type="InterPro" id="IPR010516">
    <property type="entry name" value="SAP18"/>
</dbReference>
<feature type="compositionally biased region" description="Acidic residues" evidence="2">
    <location>
        <begin position="1"/>
        <end position="10"/>
    </location>
</feature>
<evidence type="ECO:0000256" key="1">
    <source>
        <dbReference type="ARBA" id="ARBA00009143"/>
    </source>
</evidence>
<feature type="compositionally biased region" description="Gly residues" evidence="2">
    <location>
        <begin position="212"/>
        <end position="223"/>
    </location>
</feature>
<accession>A0A0F7SLZ9</accession>
<evidence type="ECO:0000256" key="2">
    <source>
        <dbReference type="SAM" id="MobiDB-lite"/>
    </source>
</evidence>
<comment type="similarity">
    <text evidence="1">Belongs to the SAP18 family.</text>
</comment>
<feature type="compositionally biased region" description="Basic and acidic residues" evidence="2">
    <location>
        <begin position="181"/>
        <end position="190"/>
    </location>
</feature>
<name>A0A0F7SLZ9_PHARH</name>
<feature type="region of interest" description="Disordered" evidence="2">
    <location>
        <begin position="142"/>
        <end position="308"/>
    </location>
</feature>
<sequence length="308" mass="33645">MQVDSNEQDASEPRTPPRDSPFLIRTFVHPQSFHPVRLFEDRKIPVRDEYQLYAFENTSFGELLEMLVLNLPEKLKPSTAKYALRMIWPDNKLRRFSSKDLQTISLRALRERDSSLDRTLQGANFVPGSYLLVSVVNPDLASGSSAHPGPGPGPGLASRPPPPHLATSARPGQGQVPSREFANHHPERDSNSGGAWTRGSIRGAAARFGPRPGSGRGDHGPGGPASTNGWGARGGRGGGRGTGNGNGGGREFGNGWTDRNRRRESPPPRSESGWGNRGRDVDKPRDDDRQRSPPRPGRRASPSYEAWN</sequence>
<feature type="region of interest" description="Disordered" evidence="2">
    <location>
        <begin position="1"/>
        <end position="21"/>
    </location>
</feature>
<dbReference type="GO" id="GO:0005634">
    <property type="term" value="C:nucleus"/>
    <property type="evidence" value="ECO:0007669"/>
    <property type="project" value="TreeGrafter"/>
</dbReference>
<reference evidence="3" key="1">
    <citation type="submission" date="2014-08" db="EMBL/GenBank/DDBJ databases">
        <authorList>
            <person name="Sharma Rahul"/>
            <person name="Thines Marco"/>
        </authorList>
    </citation>
    <scope>NUCLEOTIDE SEQUENCE</scope>
</reference>
<dbReference type="PANTHER" id="PTHR13082">
    <property type="entry name" value="SAP18"/>
    <property type="match status" value="1"/>
</dbReference>
<dbReference type="AlphaFoldDB" id="A0A0F7SLZ9"/>
<organism evidence="3">
    <name type="scientific">Phaffia rhodozyma</name>
    <name type="common">Yeast</name>
    <name type="synonym">Xanthophyllomyces dendrorhous</name>
    <dbReference type="NCBI Taxonomy" id="264483"/>
    <lineage>
        <taxon>Eukaryota</taxon>
        <taxon>Fungi</taxon>
        <taxon>Dikarya</taxon>
        <taxon>Basidiomycota</taxon>
        <taxon>Agaricomycotina</taxon>
        <taxon>Tremellomycetes</taxon>
        <taxon>Cystofilobasidiales</taxon>
        <taxon>Mrakiaceae</taxon>
        <taxon>Phaffia</taxon>
    </lineage>
</organism>
<feature type="compositionally biased region" description="Basic and acidic residues" evidence="2">
    <location>
        <begin position="277"/>
        <end position="291"/>
    </location>
</feature>
<dbReference type="EMBL" id="LN483345">
    <property type="protein sequence ID" value="CDZ98474.1"/>
    <property type="molecule type" value="Genomic_DNA"/>
</dbReference>
<feature type="compositionally biased region" description="Low complexity" evidence="2">
    <location>
        <begin position="299"/>
        <end position="308"/>
    </location>
</feature>